<keyword evidence="2 6" id="KW-0812">Transmembrane</keyword>
<evidence type="ECO:0000256" key="5">
    <source>
        <dbReference type="ARBA" id="ARBA00023136"/>
    </source>
</evidence>
<feature type="transmembrane region" description="Helical" evidence="6">
    <location>
        <begin position="277"/>
        <end position="297"/>
    </location>
</feature>
<organism evidence="7 8">
    <name type="scientific">Paenibacillus tyrfis</name>
    <dbReference type="NCBI Taxonomy" id="1501230"/>
    <lineage>
        <taxon>Bacteria</taxon>
        <taxon>Bacillati</taxon>
        <taxon>Bacillota</taxon>
        <taxon>Bacilli</taxon>
        <taxon>Bacillales</taxon>
        <taxon>Paenibacillaceae</taxon>
        <taxon>Paenibacillus</taxon>
    </lineage>
</organism>
<dbReference type="PANTHER" id="PTHR30474">
    <property type="entry name" value="CELL CYCLE PROTEIN"/>
    <property type="match status" value="1"/>
</dbReference>
<dbReference type="RefSeq" id="WP_036675593.1">
    <property type="nucleotide sequence ID" value="NZ_FYEP01000004.1"/>
</dbReference>
<dbReference type="GO" id="GO:0005886">
    <property type="term" value="C:plasma membrane"/>
    <property type="evidence" value="ECO:0007669"/>
    <property type="project" value="TreeGrafter"/>
</dbReference>
<keyword evidence="5 6" id="KW-0472">Membrane</keyword>
<dbReference type="InterPro" id="IPR001182">
    <property type="entry name" value="FtsW/RodA"/>
</dbReference>
<evidence type="ECO:0000256" key="4">
    <source>
        <dbReference type="ARBA" id="ARBA00022989"/>
    </source>
</evidence>
<evidence type="ECO:0000256" key="2">
    <source>
        <dbReference type="ARBA" id="ARBA00022692"/>
    </source>
</evidence>
<evidence type="ECO:0000256" key="6">
    <source>
        <dbReference type="SAM" id="Phobius"/>
    </source>
</evidence>
<gene>
    <name evidence="7" type="ORF">ET33_13650</name>
</gene>
<dbReference type="GO" id="GO:0032153">
    <property type="term" value="C:cell division site"/>
    <property type="evidence" value="ECO:0007669"/>
    <property type="project" value="TreeGrafter"/>
</dbReference>
<feature type="transmembrane region" description="Helical" evidence="6">
    <location>
        <begin position="182"/>
        <end position="202"/>
    </location>
</feature>
<proteinExistence type="predicted"/>
<dbReference type="EMBL" id="JNVM01000002">
    <property type="protein sequence ID" value="KEQ27722.1"/>
    <property type="molecule type" value="Genomic_DNA"/>
</dbReference>
<protein>
    <submittedName>
        <fullName evidence="7">Cell division protein FtsW</fullName>
    </submittedName>
</protein>
<dbReference type="AlphaFoldDB" id="A0A081PAJ9"/>
<sequence>MIFLDKLKKIDRGIVVLMLCLMAAGTVAVYRATAGTKLDGLQISSMMYFGVFCIPMLLVTVLNYRLLTGKLAYYLYAFGIGMLAYVHWKGQVVNGAARWLSIGSVEIQPSEPVKLFTILLAAHLLQKREGEKLRFVQDLLPVCAVFALPILFILKQPDLGTALVFVGIFFGMLWTGNIRLSYMLTAVGAAGIAVGSVLWLYYADHELLSKIIKPHQMARIQTFLDPASDPQKSWHYEQARIAIGSGQLHGNNGLYQQQGFVPYAYSDSIFAVVGEKYGFLGATILLMLYFLLVYRMVGIILETKELAGSYLVAGMTAMLVFQIYVNIGMHIGLVPLTGISLPFISYGGSSLLTNMVALGLVLSVKIHQGSFE</sequence>
<keyword evidence="7" id="KW-0132">Cell division</keyword>
<keyword evidence="4 6" id="KW-1133">Transmembrane helix</keyword>
<keyword evidence="8" id="KW-1185">Reference proteome</keyword>
<dbReference type="GO" id="GO:0015648">
    <property type="term" value="F:lipid-linked peptidoglycan transporter activity"/>
    <property type="evidence" value="ECO:0007669"/>
    <property type="project" value="TreeGrafter"/>
</dbReference>
<keyword evidence="7" id="KW-0131">Cell cycle</keyword>
<dbReference type="OrthoDB" id="9812661at2"/>
<name>A0A081PAJ9_9BACL</name>
<evidence type="ECO:0000313" key="8">
    <source>
        <dbReference type="Proteomes" id="UP000028123"/>
    </source>
</evidence>
<dbReference type="Pfam" id="PF01098">
    <property type="entry name" value="FTSW_RODA_SPOVE"/>
    <property type="match status" value="1"/>
</dbReference>
<dbReference type="PANTHER" id="PTHR30474:SF1">
    <property type="entry name" value="PEPTIDOGLYCAN GLYCOSYLTRANSFERASE MRDB"/>
    <property type="match status" value="1"/>
</dbReference>
<dbReference type="Proteomes" id="UP000028123">
    <property type="component" value="Unassembled WGS sequence"/>
</dbReference>
<dbReference type="InterPro" id="IPR018365">
    <property type="entry name" value="Cell_cycle_FtsW-rel_CS"/>
</dbReference>
<feature type="transmembrane region" description="Helical" evidence="6">
    <location>
        <begin position="12"/>
        <end position="33"/>
    </location>
</feature>
<feature type="transmembrane region" description="Helical" evidence="6">
    <location>
        <begin position="309"/>
        <end position="331"/>
    </location>
</feature>
<dbReference type="eggNOG" id="COG0772">
    <property type="taxonomic scope" value="Bacteria"/>
</dbReference>
<evidence type="ECO:0000313" key="7">
    <source>
        <dbReference type="EMBL" id="KEQ27722.1"/>
    </source>
</evidence>
<reference evidence="7 8" key="1">
    <citation type="submission" date="2014-06" db="EMBL/GenBank/DDBJ databases">
        <title>Draft genome sequence of Paenibacillus sp. MSt1.</title>
        <authorList>
            <person name="Aw Y.K."/>
            <person name="Ong K.S."/>
            <person name="Gan H.M."/>
            <person name="Lee S.M."/>
        </authorList>
    </citation>
    <scope>NUCLEOTIDE SEQUENCE [LARGE SCALE GENOMIC DNA]</scope>
    <source>
        <strain evidence="7 8">MSt1</strain>
    </source>
</reference>
<keyword evidence="3" id="KW-0133">Cell shape</keyword>
<feature type="transmembrane region" description="Helical" evidence="6">
    <location>
        <begin position="159"/>
        <end position="175"/>
    </location>
</feature>
<evidence type="ECO:0000256" key="1">
    <source>
        <dbReference type="ARBA" id="ARBA00004141"/>
    </source>
</evidence>
<comment type="subcellular location">
    <subcellularLocation>
        <location evidence="1">Membrane</location>
        <topology evidence="1">Multi-pass membrane protein</topology>
    </subcellularLocation>
</comment>
<dbReference type="GO" id="GO:0008360">
    <property type="term" value="P:regulation of cell shape"/>
    <property type="evidence" value="ECO:0007669"/>
    <property type="project" value="UniProtKB-KW"/>
</dbReference>
<feature type="transmembrane region" description="Helical" evidence="6">
    <location>
        <begin position="45"/>
        <end position="65"/>
    </location>
</feature>
<feature type="transmembrane region" description="Helical" evidence="6">
    <location>
        <begin position="71"/>
        <end position="88"/>
    </location>
</feature>
<accession>A0A081PAJ9</accession>
<comment type="caution">
    <text evidence="7">The sequence shown here is derived from an EMBL/GenBank/DDBJ whole genome shotgun (WGS) entry which is preliminary data.</text>
</comment>
<evidence type="ECO:0000256" key="3">
    <source>
        <dbReference type="ARBA" id="ARBA00022960"/>
    </source>
</evidence>
<dbReference type="GO" id="GO:0051301">
    <property type="term" value="P:cell division"/>
    <property type="evidence" value="ECO:0007669"/>
    <property type="project" value="UniProtKB-KW"/>
</dbReference>
<feature type="transmembrane region" description="Helical" evidence="6">
    <location>
        <begin position="343"/>
        <end position="364"/>
    </location>
</feature>
<dbReference type="PROSITE" id="PS00428">
    <property type="entry name" value="FTSW_RODA_SPOVE"/>
    <property type="match status" value="1"/>
</dbReference>